<evidence type="ECO:0000256" key="2">
    <source>
        <dbReference type="SAM" id="Coils"/>
    </source>
</evidence>
<evidence type="ECO:0000259" key="3">
    <source>
        <dbReference type="PROSITE" id="PS50086"/>
    </source>
</evidence>
<dbReference type="GO" id="GO:0005096">
    <property type="term" value="F:GTPase activator activity"/>
    <property type="evidence" value="ECO:0007669"/>
    <property type="project" value="TreeGrafter"/>
</dbReference>
<accession>A0A5E4R0V5</accession>
<dbReference type="InterPro" id="IPR000195">
    <property type="entry name" value="Rab-GAP-TBC_dom"/>
</dbReference>
<dbReference type="PROSITE" id="PS50086">
    <property type="entry name" value="TBC_RABGAP"/>
    <property type="match status" value="1"/>
</dbReference>
<evidence type="ECO:0000256" key="1">
    <source>
        <dbReference type="ARBA" id="ARBA00023054"/>
    </source>
</evidence>
<dbReference type="InterPro" id="IPR035969">
    <property type="entry name" value="Rab-GAP_TBC_sf"/>
</dbReference>
<dbReference type="PANTHER" id="PTHR47219:SF22">
    <property type="entry name" value="RAB-GAP TBC DOMAIN-CONTAINING PROTEIN"/>
    <property type="match status" value="1"/>
</dbReference>
<evidence type="ECO:0000313" key="5">
    <source>
        <dbReference type="Proteomes" id="UP000324832"/>
    </source>
</evidence>
<feature type="coiled-coil region" evidence="2">
    <location>
        <begin position="402"/>
        <end position="523"/>
    </location>
</feature>
<dbReference type="PANTHER" id="PTHR47219">
    <property type="entry name" value="RAB GTPASE-ACTIVATING PROTEIN 1-LIKE"/>
    <property type="match status" value="1"/>
</dbReference>
<reference evidence="4 5" key="1">
    <citation type="submission" date="2017-07" db="EMBL/GenBank/DDBJ databases">
        <authorList>
            <person name="Talla V."/>
            <person name="Backstrom N."/>
        </authorList>
    </citation>
    <scope>NUCLEOTIDE SEQUENCE [LARGE SCALE GENOMIC DNA]</scope>
</reference>
<dbReference type="Gene3D" id="1.10.472.80">
    <property type="entry name" value="Ypt/Rab-GAP domain of gyp1p, domain 3"/>
    <property type="match status" value="1"/>
</dbReference>
<proteinExistence type="predicted"/>
<dbReference type="GO" id="GO:0031267">
    <property type="term" value="F:small GTPase binding"/>
    <property type="evidence" value="ECO:0007669"/>
    <property type="project" value="TreeGrafter"/>
</dbReference>
<dbReference type="FunFam" id="1.10.472.80:FF:000002">
    <property type="entry name" value="Ecotropic viral integration site 5"/>
    <property type="match status" value="1"/>
</dbReference>
<dbReference type="EMBL" id="FZQP02006332">
    <property type="protein sequence ID" value="VVD02807.1"/>
    <property type="molecule type" value="Genomic_DNA"/>
</dbReference>
<protein>
    <recommendedName>
        <fullName evidence="3">Rab-GAP TBC domain-containing protein</fullName>
    </recommendedName>
</protein>
<organism evidence="4 5">
    <name type="scientific">Leptidea sinapis</name>
    <dbReference type="NCBI Taxonomy" id="189913"/>
    <lineage>
        <taxon>Eukaryota</taxon>
        <taxon>Metazoa</taxon>
        <taxon>Ecdysozoa</taxon>
        <taxon>Arthropoda</taxon>
        <taxon>Hexapoda</taxon>
        <taxon>Insecta</taxon>
        <taxon>Pterygota</taxon>
        <taxon>Neoptera</taxon>
        <taxon>Endopterygota</taxon>
        <taxon>Lepidoptera</taxon>
        <taxon>Glossata</taxon>
        <taxon>Ditrysia</taxon>
        <taxon>Papilionoidea</taxon>
        <taxon>Pieridae</taxon>
        <taxon>Dismorphiinae</taxon>
        <taxon>Leptidea</taxon>
    </lineage>
</organism>
<dbReference type="AlphaFoldDB" id="A0A5E4R0V5"/>
<sequence>MPEEEAFAVLVKIMQHHRMRDMFKPSMAELGLCMFQLDSLIQELLPDLHAHFQAQNFNTTIYASRWFLTLFTTTLSLPLSCRIMDVFLSEGIEIVFKISLALLTMGKNDLFSLDMENMLKELPAKVEENAEEFMNLAYSIKVNQKRMKKLEKEYTVIKTKEQGDVAVLRCLRQENRLLKQRVELLEKESSALAERLVRGQVDRAEGEEETFALAREVQALRRANMDAQQRLAVAQDEIRSLEMTIAENNSRQSSLEGIENSTKGEELARCLQRELVRARLDAAEKEVTERELAARINELENENKMLRKQRVDNNVAHLQDELIAVKLREAEANLSLKDLRKQVSELSEAWQRHLQKLLRAWEGRGNDTKLEEELMSCRIREVEALTELKELRLKEMELHTQVQVSTNQLRRQDEELRELRESLDNALQRERALQSRQREFQHKYNDLESKAKYESMQANIKNMEVAQRIAELENEVSEYKLKNEVMATEGELRNNMDSDTERVREMQEQMTELKAEIMRLEAWKARAMGLTLSRSISVEDDLEEDDKLRLTLRRESSTSLDLNKT</sequence>
<keyword evidence="5" id="KW-1185">Reference proteome</keyword>
<dbReference type="SUPFAM" id="SSF47923">
    <property type="entry name" value="Ypt/Rab-GAP domain of gyp1p"/>
    <property type="match status" value="1"/>
</dbReference>
<evidence type="ECO:0000313" key="4">
    <source>
        <dbReference type="EMBL" id="VVD02807.1"/>
    </source>
</evidence>
<feature type="coiled-coil region" evidence="2">
    <location>
        <begin position="168"/>
        <end position="251"/>
    </location>
</feature>
<dbReference type="Proteomes" id="UP000324832">
    <property type="component" value="Unassembled WGS sequence"/>
</dbReference>
<gene>
    <name evidence="4" type="ORF">LSINAPIS_LOCUS12942</name>
</gene>
<keyword evidence="1 2" id="KW-0175">Coiled coil</keyword>
<feature type="domain" description="Rab-GAP TBC" evidence="3">
    <location>
        <begin position="1"/>
        <end position="91"/>
    </location>
</feature>
<feature type="coiled-coil region" evidence="2">
    <location>
        <begin position="282"/>
        <end position="356"/>
    </location>
</feature>
<dbReference type="InterPro" id="IPR050302">
    <property type="entry name" value="Rab_GAP_TBC_domain"/>
</dbReference>
<dbReference type="Pfam" id="PF23436">
    <property type="entry name" value="RabGap-TBC_2"/>
    <property type="match status" value="1"/>
</dbReference>
<name>A0A5E4R0V5_9NEOP</name>